<dbReference type="GO" id="GO:0016787">
    <property type="term" value="F:hydrolase activity"/>
    <property type="evidence" value="ECO:0007669"/>
    <property type="project" value="UniProtKB-KW"/>
</dbReference>
<dbReference type="InterPro" id="IPR036452">
    <property type="entry name" value="Ribo_hydro-like"/>
</dbReference>
<dbReference type="InterPro" id="IPR001910">
    <property type="entry name" value="Inosine/uridine_hydrolase_dom"/>
</dbReference>
<dbReference type="Pfam" id="PF01156">
    <property type="entry name" value="IU_nuc_hydro"/>
    <property type="match status" value="1"/>
</dbReference>
<keyword evidence="1 4" id="KW-0378">Hydrolase</keyword>
<reference evidence="4" key="1">
    <citation type="submission" date="2022-04" db="EMBL/GenBank/DDBJ databases">
        <title>Roseibium sp. CAU 1639 isolated from mud.</title>
        <authorList>
            <person name="Kim W."/>
        </authorList>
    </citation>
    <scope>NUCLEOTIDE SEQUENCE</scope>
    <source>
        <strain evidence="4">CAU 1639</strain>
    </source>
</reference>
<dbReference type="InterPro" id="IPR023186">
    <property type="entry name" value="IUNH"/>
</dbReference>
<dbReference type="CDD" id="cd02651">
    <property type="entry name" value="nuc_hydro_IU_UC_XIUA"/>
    <property type="match status" value="1"/>
</dbReference>
<evidence type="ECO:0000313" key="4">
    <source>
        <dbReference type="EMBL" id="MCK7615951.1"/>
    </source>
</evidence>
<accession>A0ABT0H2P3</accession>
<name>A0ABT0H2P3_9HYPH</name>
<keyword evidence="5" id="KW-1185">Reference proteome</keyword>
<organism evidence="4 5">
    <name type="scientific">Roseibium sediminicola</name>
    <dbReference type="NCBI Taxonomy" id="2933272"/>
    <lineage>
        <taxon>Bacteria</taxon>
        <taxon>Pseudomonadati</taxon>
        <taxon>Pseudomonadota</taxon>
        <taxon>Alphaproteobacteria</taxon>
        <taxon>Hyphomicrobiales</taxon>
        <taxon>Stappiaceae</taxon>
        <taxon>Roseibium</taxon>
    </lineage>
</organism>
<comment type="caution">
    <text evidence="4">The sequence shown here is derived from an EMBL/GenBank/DDBJ whole genome shotgun (WGS) entry which is preliminary data.</text>
</comment>
<dbReference type="PANTHER" id="PTHR12304:SF4">
    <property type="entry name" value="URIDINE NUCLEOSIDASE"/>
    <property type="match status" value="1"/>
</dbReference>
<dbReference type="Proteomes" id="UP001431221">
    <property type="component" value="Unassembled WGS sequence"/>
</dbReference>
<keyword evidence="2" id="KW-0326">Glycosidase</keyword>
<sequence length="309" mass="33733">MSTKIIMDCDPGTDDAFSIAMAVASDELDIFGVTTTYGNVGLDHTTNNTLRILDWLGSNIPVYQGIDRALLGTLVDASEYHGATGLEAPEIGQPTSTPREKDAVSFLIDTLRSSSSKVTIVASGPLTNLAVMLRLAPDVVSKIERIVFMGGSTDYGNDSPAAEFNMLCDPHAAQIVFDADVPKTMFGLNVTHQVIATPQRVQAMRDLGNDAGRVFADMSVFFEKVYRERYDFDGSALHDPCTVAWLLRPDLFETRKMRVDVETNSGLSFGRTVHDIWNIAEKGCHTDVALSADADGFFELLTNLLSKLR</sequence>
<evidence type="ECO:0000313" key="5">
    <source>
        <dbReference type="Proteomes" id="UP001431221"/>
    </source>
</evidence>
<dbReference type="SUPFAM" id="SSF53590">
    <property type="entry name" value="Nucleoside hydrolase"/>
    <property type="match status" value="1"/>
</dbReference>
<dbReference type="RefSeq" id="WP_248159855.1">
    <property type="nucleotide sequence ID" value="NZ_JALNMJ010000035.1"/>
</dbReference>
<dbReference type="PANTHER" id="PTHR12304">
    <property type="entry name" value="INOSINE-URIDINE PREFERRING NUCLEOSIDE HYDROLASE"/>
    <property type="match status" value="1"/>
</dbReference>
<dbReference type="Gene3D" id="3.90.245.10">
    <property type="entry name" value="Ribonucleoside hydrolase-like"/>
    <property type="match status" value="1"/>
</dbReference>
<gene>
    <name evidence="4" type="ORF">M0H32_27655</name>
</gene>
<evidence type="ECO:0000256" key="2">
    <source>
        <dbReference type="ARBA" id="ARBA00023295"/>
    </source>
</evidence>
<evidence type="ECO:0000256" key="1">
    <source>
        <dbReference type="ARBA" id="ARBA00022801"/>
    </source>
</evidence>
<proteinExistence type="predicted"/>
<protein>
    <submittedName>
        <fullName evidence="4">Nucleoside hydrolase</fullName>
    </submittedName>
</protein>
<evidence type="ECO:0000259" key="3">
    <source>
        <dbReference type="Pfam" id="PF01156"/>
    </source>
</evidence>
<dbReference type="EMBL" id="JALNMJ010000035">
    <property type="protein sequence ID" value="MCK7615951.1"/>
    <property type="molecule type" value="Genomic_DNA"/>
</dbReference>
<feature type="domain" description="Inosine/uridine-preferring nucleoside hydrolase" evidence="3">
    <location>
        <begin position="5"/>
        <end position="299"/>
    </location>
</feature>